<sequence length="32" mass="3372">MLIAGIAISLLLAGGLKSARTATIFFAWPLRV</sequence>
<protein>
    <submittedName>
        <fullName evidence="1">Uncharacterized protein</fullName>
    </submittedName>
</protein>
<keyword evidence="2" id="KW-1185">Reference proteome</keyword>
<evidence type="ECO:0000313" key="2">
    <source>
        <dbReference type="Proteomes" id="UP001242732"/>
    </source>
</evidence>
<dbReference type="Proteomes" id="UP001242732">
    <property type="component" value="Chromosome"/>
</dbReference>
<gene>
    <name evidence="1" type="ORF">QRO08_04885</name>
</gene>
<accession>A0ABY9AX12</accession>
<reference evidence="1 2" key="1">
    <citation type="submission" date="2023-06" db="EMBL/GenBank/DDBJ databases">
        <authorList>
            <person name="Ham H."/>
            <person name="Park D.S."/>
        </authorList>
    </citation>
    <scope>NUCLEOTIDE SEQUENCE [LARGE SCALE GENOMIC DNA]</scope>
    <source>
        <strain evidence="1 2">KACC 17005</strain>
    </source>
</reference>
<organism evidence="1 2">
    <name type="scientific">Paracidovorax citrulli</name>
    <name type="common">Acidovorax citrulli</name>
    <dbReference type="NCBI Taxonomy" id="80869"/>
    <lineage>
        <taxon>Bacteria</taxon>
        <taxon>Pseudomonadati</taxon>
        <taxon>Pseudomonadota</taxon>
        <taxon>Betaproteobacteria</taxon>
        <taxon>Burkholderiales</taxon>
        <taxon>Comamonadaceae</taxon>
        <taxon>Paracidovorax</taxon>
    </lineage>
</organism>
<proteinExistence type="predicted"/>
<dbReference type="EMBL" id="CP127363">
    <property type="protein sequence ID" value="WIY51324.1"/>
    <property type="molecule type" value="Genomic_DNA"/>
</dbReference>
<evidence type="ECO:0000313" key="1">
    <source>
        <dbReference type="EMBL" id="WIY51324.1"/>
    </source>
</evidence>
<name>A0ABY9AX12_PARCI</name>